<comment type="caution">
    <text evidence="4">The sequence shown here is derived from an EMBL/GenBank/DDBJ whole genome shotgun (WGS) entry which is preliminary data.</text>
</comment>
<dbReference type="EMBL" id="BMQB01000002">
    <property type="protein sequence ID" value="GGJ81970.1"/>
    <property type="molecule type" value="Genomic_DNA"/>
</dbReference>
<evidence type="ECO:0000256" key="2">
    <source>
        <dbReference type="ARBA" id="ARBA00022679"/>
    </source>
</evidence>
<proteinExistence type="predicted"/>
<keyword evidence="1" id="KW-0489">Methyltransferase</keyword>
<keyword evidence="5" id="KW-1185">Reference proteome</keyword>
<reference evidence="4" key="2">
    <citation type="submission" date="2020-09" db="EMBL/GenBank/DDBJ databases">
        <authorList>
            <person name="Sun Q."/>
            <person name="Ohkuma M."/>
        </authorList>
    </citation>
    <scope>NUCLEOTIDE SEQUENCE</scope>
    <source>
        <strain evidence="4">JCM 3090</strain>
    </source>
</reference>
<dbReference type="Proteomes" id="UP000649739">
    <property type="component" value="Unassembled WGS sequence"/>
</dbReference>
<dbReference type="Gene3D" id="3.40.50.150">
    <property type="entry name" value="Vaccinia Virus protein VP39"/>
    <property type="match status" value="1"/>
</dbReference>
<dbReference type="InterPro" id="IPR050362">
    <property type="entry name" value="Cation-dep_OMT"/>
</dbReference>
<dbReference type="GO" id="GO:0008757">
    <property type="term" value="F:S-adenosylmethionine-dependent methyltransferase activity"/>
    <property type="evidence" value="ECO:0007669"/>
    <property type="project" value="TreeGrafter"/>
</dbReference>
<name>A0A8J3FBB2_9ACTN</name>
<accession>A0A8J3FBB2</accession>
<gene>
    <name evidence="4" type="ORF">GCM10010123_09670</name>
</gene>
<dbReference type="PROSITE" id="PS51682">
    <property type="entry name" value="SAM_OMT_I"/>
    <property type="match status" value="1"/>
</dbReference>
<evidence type="ECO:0000256" key="1">
    <source>
        <dbReference type="ARBA" id="ARBA00022603"/>
    </source>
</evidence>
<organism evidence="4 5">
    <name type="scientific">Pilimelia anulata</name>
    <dbReference type="NCBI Taxonomy" id="53371"/>
    <lineage>
        <taxon>Bacteria</taxon>
        <taxon>Bacillati</taxon>
        <taxon>Actinomycetota</taxon>
        <taxon>Actinomycetes</taxon>
        <taxon>Micromonosporales</taxon>
        <taxon>Micromonosporaceae</taxon>
        <taxon>Pilimelia</taxon>
    </lineage>
</organism>
<dbReference type="PANTHER" id="PTHR10509">
    <property type="entry name" value="O-METHYLTRANSFERASE-RELATED"/>
    <property type="match status" value="1"/>
</dbReference>
<dbReference type="GO" id="GO:0008171">
    <property type="term" value="F:O-methyltransferase activity"/>
    <property type="evidence" value="ECO:0007669"/>
    <property type="project" value="InterPro"/>
</dbReference>
<keyword evidence="2" id="KW-0808">Transferase</keyword>
<keyword evidence="3" id="KW-0949">S-adenosyl-L-methionine</keyword>
<sequence>MGMASSNKFLPDELHAYTLAHTTPPDDLVGELVARTRAALPGQATMQICPEQATLLGLLTRLAGVRNAVEVGTFTGLSSLAVARALPADGTIACFDISPEYTAIAREFWERAGVADRVTLTLGPATETLAALPAEPQFDLAFIDADKVNYARYWAELIPRLRPGGLVIVDNVLWSGRVLEPGAADPDTRALQAFNELVAKDDRVESVMLLFADGLTLARKR</sequence>
<dbReference type="SUPFAM" id="SSF53335">
    <property type="entry name" value="S-adenosyl-L-methionine-dependent methyltransferases"/>
    <property type="match status" value="1"/>
</dbReference>
<evidence type="ECO:0000313" key="5">
    <source>
        <dbReference type="Proteomes" id="UP000649739"/>
    </source>
</evidence>
<dbReference type="CDD" id="cd02440">
    <property type="entry name" value="AdoMet_MTases"/>
    <property type="match status" value="1"/>
</dbReference>
<dbReference type="InterPro" id="IPR029063">
    <property type="entry name" value="SAM-dependent_MTases_sf"/>
</dbReference>
<dbReference type="AlphaFoldDB" id="A0A8J3FBB2"/>
<dbReference type="PANTHER" id="PTHR10509:SF14">
    <property type="entry name" value="CAFFEOYL-COA O-METHYLTRANSFERASE 3-RELATED"/>
    <property type="match status" value="1"/>
</dbReference>
<evidence type="ECO:0000256" key="3">
    <source>
        <dbReference type="ARBA" id="ARBA00022691"/>
    </source>
</evidence>
<dbReference type="GO" id="GO:0032259">
    <property type="term" value="P:methylation"/>
    <property type="evidence" value="ECO:0007669"/>
    <property type="project" value="UniProtKB-KW"/>
</dbReference>
<dbReference type="Pfam" id="PF01596">
    <property type="entry name" value="Methyltransf_3"/>
    <property type="match status" value="1"/>
</dbReference>
<dbReference type="InterPro" id="IPR002935">
    <property type="entry name" value="SAM_O-MeTrfase"/>
</dbReference>
<protein>
    <submittedName>
        <fullName evidence="4">O-methyltransferase</fullName>
    </submittedName>
</protein>
<evidence type="ECO:0000313" key="4">
    <source>
        <dbReference type="EMBL" id="GGJ81970.1"/>
    </source>
</evidence>
<reference evidence="4" key="1">
    <citation type="journal article" date="2014" name="Int. J. Syst. Evol. Microbiol.">
        <title>Complete genome sequence of Corynebacterium casei LMG S-19264T (=DSM 44701T), isolated from a smear-ripened cheese.</title>
        <authorList>
            <consortium name="US DOE Joint Genome Institute (JGI-PGF)"/>
            <person name="Walter F."/>
            <person name="Albersmeier A."/>
            <person name="Kalinowski J."/>
            <person name="Ruckert C."/>
        </authorList>
    </citation>
    <scope>NUCLEOTIDE SEQUENCE</scope>
    <source>
        <strain evidence="4">JCM 3090</strain>
    </source>
</reference>